<comment type="caution">
    <text evidence="10">The sequence shown here is derived from an EMBL/GenBank/DDBJ whole genome shotgun (WGS) entry which is preliminary data.</text>
</comment>
<protein>
    <submittedName>
        <fullName evidence="10">GS homeobox 1</fullName>
    </submittedName>
</protein>
<evidence type="ECO:0000256" key="3">
    <source>
        <dbReference type="ARBA" id="ARBA00023155"/>
    </source>
</evidence>
<evidence type="ECO:0000313" key="11">
    <source>
        <dbReference type="Proteomes" id="UP000887458"/>
    </source>
</evidence>
<evidence type="ECO:0000256" key="4">
    <source>
        <dbReference type="ARBA" id="ARBA00023242"/>
    </source>
</evidence>
<reference evidence="10 11" key="1">
    <citation type="journal article" date="2018" name="J. Allergy Clin. Immunol.">
        <title>High-quality assembly of Dermatophagoides pteronyssinus genome and transcriptome reveals a wide range of novel allergens.</title>
        <authorList>
            <person name="Liu X.Y."/>
            <person name="Yang K.Y."/>
            <person name="Wang M.Q."/>
            <person name="Kwok J.S."/>
            <person name="Zeng X."/>
            <person name="Yang Z."/>
            <person name="Xiao X.J."/>
            <person name="Lau C.P."/>
            <person name="Li Y."/>
            <person name="Huang Z.M."/>
            <person name="Ba J.G."/>
            <person name="Yim A.K."/>
            <person name="Ouyang C.Y."/>
            <person name="Ngai S.M."/>
            <person name="Chan T.F."/>
            <person name="Leung E.L."/>
            <person name="Liu L."/>
            <person name="Liu Z.G."/>
            <person name="Tsui S.K."/>
        </authorList>
    </citation>
    <scope>NUCLEOTIDE SEQUENCE [LARGE SCALE GENOMIC DNA]</scope>
    <source>
        <strain evidence="10">Derp</strain>
    </source>
</reference>
<dbReference type="Gene3D" id="1.10.10.60">
    <property type="entry name" value="Homeodomain-like"/>
    <property type="match status" value="1"/>
</dbReference>
<dbReference type="InterPro" id="IPR001356">
    <property type="entry name" value="HD"/>
</dbReference>
<dbReference type="CDD" id="cd00086">
    <property type="entry name" value="homeodomain"/>
    <property type="match status" value="1"/>
</dbReference>
<evidence type="ECO:0000259" key="9">
    <source>
        <dbReference type="PROSITE" id="PS50071"/>
    </source>
</evidence>
<gene>
    <name evidence="10" type="primary">GSX1</name>
    <name evidence="10" type="ORF">DERP_004029</name>
</gene>
<dbReference type="PANTHER" id="PTHR45664:SF20">
    <property type="entry name" value="AGAP001560-PA"/>
    <property type="match status" value="1"/>
</dbReference>
<evidence type="ECO:0000256" key="6">
    <source>
        <dbReference type="RuleBase" id="RU000682"/>
    </source>
</evidence>
<evidence type="ECO:0000256" key="2">
    <source>
        <dbReference type="ARBA" id="ARBA00023125"/>
    </source>
</evidence>
<keyword evidence="8" id="KW-1133">Transmembrane helix</keyword>
<feature type="transmembrane region" description="Helical" evidence="8">
    <location>
        <begin position="480"/>
        <end position="501"/>
    </location>
</feature>
<evidence type="ECO:0000256" key="7">
    <source>
        <dbReference type="SAM" id="MobiDB-lite"/>
    </source>
</evidence>
<dbReference type="Pfam" id="PF00046">
    <property type="entry name" value="Homeodomain"/>
    <property type="match status" value="1"/>
</dbReference>
<proteinExistence type="predicted"/>
<name>A0ABQ8J7Z0_DERPT</name>
<feature type="domain" description="Homeobox" evidence="9">
    <location>
        <begin position="244"/>
        <end position="298"/>
    </location>
</feature>
<feature type="DNA-binding region" description="Homeobox" evidence="5">
    <location>
        <begin position="246"/>
        <end position="299"/>
    </location>
</feature>
<keyword evidence="3 5" id="KW-0371">Homeobox</keyword>
<dbReference type="PROSITE" id="PS50071">
    <property type="entry name" value="HOMEOBOX_2"/>
    <property type="match status" value="1"/>
</dbReference>
<dbReference type="GO" id="GO:0003677">
    <property type="term" value="F:DNA binding"/>
    <property type="evidence" value="ECO:0007669"/>
    <property type="project" value="UniProtKB-KW"/>
</dbReference>
<keyword evidence="2 5" id="KW-0238">DNA-binding</keyword>
<accession>A0ABQ8J7Z0</accession>
<organism evidence="10 11">
    <name type="scientific">Dermatophagoides pteronyssinus</name>
    <name type="common">European house dust mite</name>
    <dbReference type="NCBI Taxonomy" id="6956"/>
    <lineage>
        <taxon>Eukaryota</taxon>
        <taxon>Metazoa</taxon>
        <taxon>Ecdysozoa</taxon>
        <taxon>Arthropoda</taxon>
        <taxon>Chelicerata</taxon>
        <taxon>Arachnida</taxon>
        <taxon>Acari</taxon>
        <taxon>Acariformes</taxon>
        <taxon>Sarcoptiformes</taxon>
        <taxon>Astigmata</taxon>
        <taxon>Psoroptidia</taxon>
        <taxon>Analgoidea</taxon>
        <taxon>Pyroglyphidae</taxon>
        <taxon>Dermatophagoidinae</taxon>
        <taxon>Dermatophagoides</taxon>
    </lineage>
</organism>
<dbReference type="PANTHER" id="PTHR45664">
    <property type="entry name" value="PROTEIN ZERKNUELLT 1-RELATED"/>
    <property type="match status" value="1"/>
</dbReference>
<keyword evidence="8" id="KW-0472">Membrane</keyword>
<feature type="compositionally biased region" description="Basic residues" evidence="7">
    <location>
        <begin position="184"/>
        <end position="194"/>
    </location>
</feature>
<evidence type="ECO:0000313" key="10">
    <source>
        <dbReference type="EMBL" id="KAH9418703.1"/>
    </source>
</evidence>
<evidence type="ECO:0000256" key="8">
    <source>
        <dbReference type="SAM" id="Phobius"/>
    </source>
</evidence>
<comment type="subcellular location">
    <subcellularLocation>
        <location evidence="1 5 6">Nucleus</location>
    </subcellularLocation>
</comment>
<dbReference type="Proteomes" id="UP000887458">
    <property type="component" value="Unassembled WGS sequence"/>
</dbReference>
<feature type="region of interest" description="Disordered" evidence="7">
    <location>
        <begin position="216"/>
        <end position="246"/>
    </location>
</feature>
<feature type="region of interest" description="Disordered" evidence="7">
    <location>
        <begin position="165"/>
        <end position="194"/>
    </location>
</feature>
<evidence type="ECO:0000256" key="1">
    <source>
        <dbReference type="ARBA" id="ARBA00004123"/>
    </source>
</evidence>
<keyword evidence="8" id="KW-0812">Transmembrane</keyword>
<dbReference type="InterPro" id="IPR009057">
    <property type="entry name" value="Homeodomain-like_sf"/>
</dbReference>
<feature type="compositionally biased region" description="Low complexity" evidence="7">
    <location>
        <begin position="220"/>
        <end position="246"/>
    </location>
</feature>
<dbReference type="SMART" id="SM00389">
    <property type="entry name" value="HOX"/>
    <property type="match status" value="1"/>
</dbReference>
<keyword evidence="4 5" id="KW-0539">Nucleus</keyword>
<sequence length="521" mass="59766">MTSRSFFMDSLLNHHSASHYTTNFNDQYDLNHIDDNDNPMFNNHSKLLKIRTTSAADNSLPTMEKVQSKPHQPLPLSTSIVSASSMIPTTTTETTFKSLMNDYQKFYSHYMLGPAFFLQNLIPPPSSSIVDQLPSRQLSPNKSQEELLIKLNTNNQFQQQQQLLKPLTNDNDDQDEKKLEKNERKHSKMDKVKKIKCSTPNVKSLISKKNEITLKKESLSSKSPSSSSTLATTTTTTTATASSSSSSRLRTAFTSTQIIHLEHEFAKSMYLSRLRRIEIAHYLSLTEKQVKIWFQNRRKCVDEVSENWSCIIQLGTDEYIQSSSSNQTINKPKLTKQILMNCGPNEPMICCPIWNFINCIRDVCSTNPSSYMDDISEIQQKNCPNFHYDSIECEKYGQFIRNQFMLDLFDDDKIVERSSLHRVKKSILHYKNNINNQLDSTSSNINDDNDSTLATMSLPKFTTKITILNPKLTPDLLRTLQYLLFWIIIYVTVVVFGPFLINDIHSSDSDQDPNSVDYEYV</sequence>
<evidence type="ECO:0000256" key="5">
    <source>
        <dbReference type="PROSITE-ProRule" id="PRU00108"/>
    </source>
</evidence>
<keyword evidence="11" id="KW-1185">Reference proteome</keyword>
<dbReference type="SUPFAM" id="SSF46689">
    <property type="entry name" value="Homeodomain-like"/>
    <property type="match status" value="1"/>
</dbReference>
<dbReference type="EMBL" id="NJHN03000062">
    <property type="protein sequence ID" value="KAH9418703.1"/>
    <property type="molecule type" value="Genomic_DNA"/>
</dbReference>
<reference evidence="10 11" key="2">
    <citation type="journal article" date="2022" name="Mol. Biol. Evol.">
        <title>Comparative Genomics Reveals Insights into the Divergent Evolution of Astigmatic Mites and Household Pest Adaptations.</title>
        <authorList>
            <person name="Xiong Q."/>
            <person name="Wan A.T."/>
            <person name="Liu X."/>
            <person name="Fung C.S."/>
            <person name="Xiao X."/>
            <person name="Malainual N."/>
            <person name="Hou J."/>
            <person name="Wang L."/>
            <person name="Wang M."/>
            <person name="Yang K.Y."/>
            <person name="Cui Y."/>
            <person name="Leung E.L."/>
            <person name="Nong W."/>
            <person name="Shin S.K."/>
            <person name="Au S.W."/>
            <person name="Jeong K.Y."/>
            <person name="Chew F.T."/>
            <person name="Hui J.H."/>
            <person name="Leung T.F."/>
            <person name="Tungtrongchitr A."/>
            <person name="Zhong N."/>
            <person name="Liu Z."/>
            <person name="Tsui S.K."/>
        </authorList>
    </citation>
    <scope>NUCLEOTIDE SEQUENCE [LARGE SCALE GENOMIC DNA]</scope>
    <source>
        <strain evidence="10">Derp</strain>
    </source>
</reference>